<proteinExistence type="predicted"/>
<gene>
    <name evidence="1" type="ORF">CURHAP_LOCUS50051</name>
</gene>
<organism evidence="1 2">
    <name type="scientific">Prunus armeniaca</name>
    <name type="common">Apricot</name>
    <name type="synonym">Armeniaca vulgaris</name>
    <dbReference type="NCBI Taxonomy" id="36596"/>
    <lineage>
        <taxon>Eukaryota</taxon>
        <taxon>Viridiplantae</taxon>
        <taxon>Streptophyta</taxon>
        <taxon>Embryophyta</taxon>
        <taxon>Tracheophyta</taxon>
        <taxon>Spermatophyta</taxon>
        <taxon>Magnoliopsida</taxon>
        <taxon>eudicotyledons</taxon>
        <taxon>Gunneridae</taxon>
        <taxon>Pentapetalae</taxon>
        <taxon>rosids</taxon>
        <taxon>fabids</taxon>
        <taxon>Rosales</taxon>
        <taxon>Rosaceae</taxon>
        <taxon>Amygdaloideae</taxon>
        <taxon>Amygdaleae</taxon>
        <taxon>Prunus</taxon>
    </lineage>
</organism>
<dbReference type="Proteomes" id="UP000507222">
    <property type="component" value="Unassembled WGS sequence"/>
</dbReference>
<evidence type="ECO:0000313" key="1">
    <source>
        <dbReference type="EMBL" id="CAB4290155.1"/>
    </source>
</evidence>
<reference evidence="1 2" key="1">
    <citation type="submission" date="2020-05" db="EMBL/GenBank/DDBJ databases">
        <authorList>
            <person name="Campoy J."/>
            <person name="Schneeberger K."/>
            <person name="Spophaly S."/>
        </authorList>
    </citation>
    <scope>NUCLEOTIDE SEQUENCE [LARGE SCALE GENOMIC DNA]</scope>
    <source>
        <strain evidence="1">PruArmRojPasFocal</strain>
    </source>
</reference>
<evidence type="ECO:0000313" key="2">
    <source>
        <dbReference type="Proteomes" id="UP000507222"/>
    </source>
</evidence>
<accession>A0A6J5VS23</accession>
<dbReference type="EMBL" id="CAEKDK010000008">
    <property type="protein sequence ID" value="CAB4290155.1"/>
    <property type="molecule type" value="Genomic_DNA"/>
</dbReference>
<sequence>MDASSVLYNSVKSAHASVATLHQKEIEGGIVWARQLGGENTDVDMLLLCMQGKKPALRF</sequence>
<dbReference type="AlphaFoldDB" id="A0A6J5VS23"/>
<protein>
    <submittedName>
        <fullName evidence="1">Uncharacterized protein</fullName>
    </submittedName>
</protein>
<name>A0A6J5VS23_PRUAR</name>